<evidence type="ECO:0000313" key="1">
    <source>
        <dbReference type="EMBL" id="KAL1614109.1"/>
    </source>
</evidence>
<sequence>MATFGLISLDHATATYDPVKHQLRVNVEGSAPHGTHGIQLKPIQIIGGLRYELDAWTPTYPVERRPYHYEQTFDIPSLTVEAPSGEITIVSLNHPCGLPVTVRWLGYKGTPTTKLVVSGNGAHSLKQQDGTQVDADNITALYKEPFNVKEPIPTSGQGFAKVLFDPYALMMVNSSVEHGIITWTLNSLKTGRTQVIVERWAGEGLGLIRKVYNVNVVVLDNVLAQDSSIAQVDCLSGTVESQGKAILDFLGRVFVAVRIIRKAVPEAQLLWVKAKLPRGVVYPVTDPNLLSHLECRFSTPSGSASMTSRGWGDWAPPVFSHHKIIGMHHIDVEKLPMHINGAVEAMRKHHFRDAFWEASLESPSVAPEELPDEPPYYVFHMVDGKHVWVSQTGEICVTEACERVFPKQGL</sequence>
<accession>A0ABR3S9J0</accession>
<dbReference type="Proteomes" id="UP001521116">
    <property type="component" value="Unassembled WGS sequence"/>
</dbReference>
<name>A0ABR3S9J0_9PEZI</name>
<evidence type="ECO:0000313" key="2">
    <source>
        <dbReference type="Proteomes" id="UP001521116"/>
    </source>
</evidence>
<protein>
    <submittedName>
        <fullName evidence="1">Uncharacterized protein</fullName>
    </submittedName>
</protein>
<organism evidence="1 2">
    <name type="scientific">Neofusicoccum ribis</name>
    <dbReference type="NCBI Taxonomy" id="45134"/>
    <lineage>
        <taxon>Eukaryota</taxon>
        <taxon>Fungi</taxon>
        <taxon>Dikarya</taxon>
        <taxon>Ascomycota</taxon>
        <taxon>Pezizomycotina</taxon>
        <taxon>Dothideomycetes</taxon>
        <taxon>Dothideomycetes incertae sedis</taxon>
        <taxon>Botryosphaeriales</taxon>
        <taxon>Botryosphaeriaceae</taxon>
        <taxon>Neofusicoccum</taxon>
    </lineage>
</organism>
<gene>
    <name evidence="1" type="ORF">SLS56_012185</name>
</gene>
<proteinExistence type="predicted"/>
<comment type="caution">
    <text evidence="1">The sequence shown here is derived from an EMBL/GenBank/DDBJ whole genome shotgun (WGS) entry which is preliminary data.</text>
</comment>
<reference evidence="1 2" key="1">
    <citation type="submission" date="2024-02" db="EMBL/GenBank/DDBJ databases">
        <title>De novo assembly and annotation of 12 fungi associated with fruit tree decline syndrome in Ontario, Canada.</title>
        <authorList>
            <person name="Sulman M."/>
            <person name="Ellouze W."/>
            <person name="Ilyukhin E."/>
        </authorList>
    </citation>
    <scope>NUCLEOTIDE SEQUENCE [LARGE SCALE GENOMIC DNA]</scope>
    <source>
        <strain evidence="1 2">M1-105</strain>
    </source>
</reference>
<keyword evidence="2" id="KW-1185">Reference proteome</keyword>
<dbReference type="EMBL" id="JAJVDC020000425">
    <property type="protein sequence ID" value="KAL1614109.1"/>
    <property type="molecule type" value="Genomic_DNA"/>
</dbReference>